<reference evidence="3" key="1">
    <citation type="submission" date="2016-12" db="EMBL/GenBank/DDBJ databases">
        <authorList>
            <person name="Brunel B."/>
        </authorList>
    </citation>
    <scope>NUCLEOTIDE SEQUENCE [LARGE SCALE GENOMIC DNA]</scope>
</reference>
<keyword evidence="3" id="KW-1185">Reference proteome</keyword>
<organism evidence="2 3">
    <name type="scientific">Mesorhizobium delmotii</name>
    <dbReference type="NCBI Taxonomy" id="1631247"/>
    <lineage>
        <taxon>Bacteria</taxon>
        <taxon>Pseudomonadati</taxon>
        <taxon>Pseudomonadota</taxon>
        <taxon>Alphaproteobacteria</taxon>
        <taxon>Hyphomicrobiales</taxon>
        <taxon>Phyllobacteriaceae</taxon>
        <taxon>Mesorhizobium</taxon>
    </lineage>
</organism>
<accession>A0A2P9AAH6</accession>
<dbReference type="AlphaFoldDB" id="A0A2P9AAH6"/>
<feature type="compositionally biased region" description="Basic residues" evidence="1">
    <location>
        <begin position="70"/>
        <end position="82"/>
    </location>
</feature>
<name>A0A2P9AAH6_9HYPH</name>
<evidence type="ECO:0000256" key="1">
    <source>
        <dbReference type="SAM" id="MobiDB-lite"/>
    </source>
</evidence>
<protein>
    <submittedName>
        <fullName evidence="2">Uncharacterized protein</fullName>
    </submittedName>
</protein>
<feature type="compositionally biased region" description="Basic and acidic residues" evidence="1">
    <location>
        <begin position="209"/>
        <end position="219"/>
    </location>
</feature>
<dbReference type="EMBL" id="FUIG01000013">
    <property type="protein sequence ID" value="SJM28131.1"/>
    <property type="molecule type" value="Genomic_DNA"/>
</dbReference>
<gene>
    <name evidence="2" type="ORF">BQ8482_110061</name>
</gene>
<proteinExistence type="predicted"/>
<sequence length="229" mass="26313">MAGRRLSRFPWLALLDERHHARNRAGEERQGRAGVELYCRPRRYARQSKDNDLLSRHHADHRRSEDDHTRRLRHPRGAHARRAPGGAGALSGAGGQSARVPEVAARAEGAEPHRRRFHGRRGGCDRRPAIGHFWPRLKCFSGRRCFQHATHSDIFKRQTILRGRRLYPAWSRLSCLTLARLTLARLTLGSETNEQARHHRACAGPRPHLQFDHRDDRRHAAGAARQVRQ</sequence>
<feature type="compositionally biased region" description="Basic and acidic residues" evidence="1">
    <location>
        <begin position="48"/>
        <end position="69"/>
    </location>
</feature>
<feature type="region of interest" description="Disordered" evidence="1">
    <location>
        <begin position="48"/>
        <end position="122"/>
    </location>
</feature>
<feature type="compositionally biased region" description="Gly residues" evidence="1">
    <location>
        <begin position="85"/>
        <end position="95"/>
    </location>
</feature>
<evidence type="ECO:0000313" key="3">
    <source>
        <dbReference type="Proteomes" id="UP000245698"/>
    </source>
</evidence>
<dbReference type="Proteomes" id="UP000245698">
    <property type="component" value="Unassembled WGS sequence"/>
</dbReference>
<evidence type="ECO:0000313" key="2">
    <source>
        <dbReference type="EMBL" id="SJM28131.1"/>
    </source>
</evidence>
<feature type="region of interest" description="Disordered" evidence="1">
    <location>
        <begin position="196"/>
        <end position="229"/>
    </location>
</feature>